<feature type="transmembrane region" description="Helical" evidence="1">
    <location>
        <begin position="28"/>
        <end position="49"/>
    </location>
</feature>
<feature type="transmembrane region" description="Helical" evidence="1">
    <location>
        <begin position="213"/>
        <end position="233"/>
    </location>
</feature>
<gene>
    <name evidence="2" type="ORF">ACFQLX_02695</name>
</gene>
<feature type="transmembrane region" description="Helical" evidence="1">
    <location>
        <begin position="239"/>
        <end position="257"/>
    </location>
</feature>
<evidence type="ECO:0000313" key="2">
    <source>
        <dbReference type="EMBL" id="MFC7217086.1"/>
    </source>
</evidence>
<accession>A0ABW2GCH0</accession>
<dbReference type="RefSeq" id="WP_386411485.1">
    <property type="nucleotide sequence ID" value="NZ_JBHSZO010000003.1"/>
</dbReference>
<dbReference type="Proteomes" id="UP001596413">
    <property type="component" value="Unassembled WGS sequence"/>
</dbReference>
<keyword evidence="3" id="KW-1185">Reference proteome</keyword>
<sequence length="284" mass="31664">MAAAALLVVLALPLSFMAGRTRTGYGPGYVVFWMFVVAIPIVLVFRGLLGRRLVDRPRVLLDDAAQGSVYALRVRVGRPRWHSHIQRGAKPGALNVTHFRYLNVLSDDDSRIRVDPVELLELGYAQGVSRMHLLRFGIECAGHPAWICMPTRWKLIEGAIPAAVVADGGQVVWGEIDREVARDLLQGPASLKATDSDRKTLTTRRYAKYGSTIRPFFLAQYAIGVIFQMPALISLGPRQLEMPIALVGAVVIIWASVRMERVMGDNKYGTPWEVRQTTHFPEDY</sequence>
<keyword evidence="1" id="KW-1133">Transmembrane helix</keyword>
<proteinExistence type="predicted"/>
<keyword evidence="1" id="KW-0472">Membrane</keyword>
<dbReference type="EMBL" id="JBHSZO010000003">
    <property type="protein sequence ID" value="MFC7217086.1"/>
    <property type="molecule type" value="Genomic_DNA"/>
</dbReference>
<evidence type="ECO:0000256" key="1">
    <source>
        <dbReference type="SAM" id="Phobius"/>
    </source>
</evidence>
<protein>
    <submittedName>
        <fullName evidence="2">Uncharacterized protein</fullName>
    </submittedName>
</protein>
<comment type="caution">
    <text evidence="2">The sequence shown here is derived from an EMBL/GenBank/DDBJ whole genome shotgun (WGS) entry which is preliminary data.</text>
</comment>
<evidence type="ECO:0000313" key="3">
    <source>
        <dbReference type="Proteomes" id="UP001596413"/>
    </source>
</evidence>
<organism evidence="2 3">
    <name type="scientific">Streptomyces polyrhachis</name>
    <dbReference type="NCBI Taxonomy" id="1282885"/>
    <lineage>
        <taxon>Bacteria</taxon>
        <taxon>Bacillati</taxon>
        <taxon>Actinomycetota</taxon>
        <taxon>Actinomycetes</taxon>
        <taxon>Kitasatosporales</taxon>
        <taxon>Streptomycetaceae</taxon>
        <taxon>Streptomyces</taxon>
    </lineage>
</organism>
<reference evidence="3" key="1">
    <citation type="journal article" date="2019" name="Int. J. Syst. Evol. Microbiol.">
        <title>The Global Catalogue of Microorganisms (GCM) 10K type strain sequencing project: providing services to taxonomists for standard genome sequencing and annotation.</title>
        <authorList>
            <consortium name="The Broad Institute Genomics Platform"/>
            <consortium name="The Broad Institute Genome Sequencing Center for Infectious Disease"/>
            <person name="Wu L."/>
            <person name="Ma J."/>
        </authorList>
    </citation>
    <scope>NUCLEOTIDE SEQUENCE [LARGE SCALE GENOMIC DNA]</scope>
    <source>
        <strain evidence="3">CGMCC 1.13681</strain>
    </source>
</reference>
<name>A0ABW2GCH0_9ACTN</name>
<keyword evidence="1" id="KW-0812">Transmembrane</keyword>